<comment type="caution">
    <text evidence="2">The sequence shown here is derived from an EMBL/GenBank/DDBJ whole genome shotgun (WGS) entry which is preliminary data.</text>
</comment>
<dbReference type="Proteomes" id="UP000796880">
    <property type="component" value="Unassembled WGS sequence"/>
</dbReference>
<organism evidence="2 3">
    <name type="scientific">Rhamnella rubrinervis</name>
    <dbReference type="NCBI Taxonomy" id="2594499"/>
    <lineage>
        <taxon>Eukaryota</taxon>
        <taxon>Viridiplantae</taxon>
        <taxon>Streptophyta</taxon>
        <taxon>Embryophyta</taxon>
        <taxon>Tracheophyta</taxon>
        <taxon>Spermatophyta</taxon>
        <taxon>Magnoliopsida</taxon>
        <taxon>eudicotyledons</taxon>
        <taxon>Gunneridae</taxon>
        <taxon>Pentapetalae</taxon>
        <taxon>rosids</taxon>
        <taxon>fabids</taxon>
        <taxon>Rosales</taxon>
        <taxon>Rhamnaceae</taxon>
        <taxon>rhamnoid group</taxon>
        <taxon>Rhamneae</taxon>
        <taxon>Rhamnella</taxon>
    </lineage>
</organism>
<evidence type="ECO:0000313" key="2">
    <source>
        <dbReference type="EMBL" id="KAF3440016.1"/>
    </source>
</evidence>
<feature type="region of interest" description="Disordered" evidence="1">
    <location>
        <begin position="28"/>
        <end position="74"/>
    </location>
</feature>
<dbReference type="AlphaFoldDB" id="A0A8K0E0H8"/>
<gene>
    <name evidence="2" type="ORF">FNV43_RR18294</name>
</gene>
<proteinExistence type="predicted"/>
<sequence>MNPTVKTGLTFVLGGVCGAVGSRIISWRFDPPQLGPDGRPIRPPCPREAMAKKNSSSQSPSPTEPAAVTPTPAK</sequence>
<keyword evidence="3" id="KW-1185">Reference proteome</keyword>
<dbReference type="EMBL" id="VOIH02000008">
    <property type="protein sequence ID" value="KAF3440016.1"/>
    <property type="molecule type" value="Genomic_DNA"/>
</dbReference>
<reference evidence="2" key="1">
    <citation type="submission" date="2020-03" db="EMBL/GenBank/DDBJ databases">
        <title>A high-quality chromosome-level genome assembly of a woody plant with both climbing and erect habits, Rhamnella rubrinervis.</title>
        <authorList>
            <person name="Lu Z."/>
            <person name="Yang Y."/>
            <person name="Zhu X."/>
            <person name="Sun Y."/>
        </authorList>
    </citation>
    <scope>NUCLEOTIDE SEQUENCE</scope>
    <source>
        <strain evidence="2">BYM</strain>
        <tissue evidence="2">Leaf</tissue>
    </source>
</reference>
<accession>A0A8K0E0H8</accession>
<protein>
    <submittedName>
        <fullName evidence="2">Uncharacterized protein</fullName>
    </submittedName>
</protein>
<name>A0A8K0E0H8_9ROSA</name>
<feature type="compositionally biased region" description="Low complexity" evidence="1">
    <location>
        <begin position="60"/>
        <end position="74"/>
    </location>
</feature>
<evidence type="ECO:0000313" key="3">
    <source>
        <dbReference type="Proteomes" id="UP000796880"/>
    </source>
</evidence>
<evidence type="ECO:0000256" key="1">
    <source>
        <dbReference type="SAM" id="MobiDB-lite"/>
    </source>
</evidence>